<dbReference type="SUPFAM" id="SSF90002">
    <property type="entry name" value="Hypothetical protein YjiA, C-terminal domain"/>
    <property type="match status" value="1"/>
</dbReference>
<dbReference type="GO" id="GO:0005737">
    <property type="term" value="C:cytoplasm"/>
    <property type="evidence" value="ECO:0007669"/>
    <property type="project" value="TreeGrafter"/>
</dbReference>
<accession>A0A1Y6BUR0</accession>
<evidence type="ECO:0000256" key="5">
    <source>
        <dbReference type="ARBA" id="ARBA00045658"/>
    </source>
</evidence>
<protein>
    <submittedName>
        <fullName evidence="8">Cobalamin biosynthesis protein CobW</fullName>
    </submittedName>
</protein>
<dbReference type="InterPro" id="IPR027417">
    <property type="entry name" value="P-loop_NTPase"/>
</dbReference>
<evidence type="ECO:0000256" key="3">
    <source>
        <dbReference type="ARBA" id="ARBA00023186"/>
    </source>
</evidence>
<gene>
    <name evidence="8" type="ORF">SAMN05428998_107169</name>
</gene>
<evidence type="ECO:0000256" key="4">
    <source>
        <dbReference type="ARBA" id="ARBA00034320"/>
    </source>
</evidence>
<dbReference type="PANTHER" id="PTHR13748:SF62">
    <property type="entry name" value="COBW DOMAIN-CONTAINING PROTEIN"/>
    <property type="match status" value="1"/>
</dbReference>
<comment type="function">
    <text evidence="5">Zinc chaperone that directly transfers zinc cofactor to target proteins, thereby activating them. Zinc is transferred from the CXCC motif in the GTPase domain to the zinc binding site in target proteins in a process requiring GTP hydrolysis.</text>
</comment>
<dbReference type="InterPro" id="IPR036627">
    <property type="entry name" value="CobW-likC_sf"/>
</dbReference>
<dbReference type="InterPro" id="IPR003495">
    <property type="entry name" value="CobW/HypB/UreG_nucleotide-bd"/>
</dbReference>
<keyword evidence="2" id="KW-0378">Hydrolase</keyword>
<dbReference type="Pfam" id="PF07683">
    <property type="entry name" value="CobW_C"/>
    <property type="match status" value="1"/>
</dbReference>
<dbReference type="SUPFAM" id="SSF52540">
    <property type="entry name" value="P-loop containing nucleoside triphosphate hydrolases"/>
    <property type="match status" value="1"/>
</dbReference>
<proteinExistence type="inferred from homology"/>
<evidence type="ECO:0000313" key="9">
    <source>
        <dbReference type="Proteomes" id="UP000192917"/>
    </source>
</evidence>
<dbReference type="RefSeq" id="WP_085122863.1">
    <property type="nucleotide sequence ID" value="NZ_FWZX01000007.1"/>
</dbReference>
<dbReference type="AlphaFoldDB" id="A0A1Y6BUR0"/>
<dbReference type="GO" id="GO:0000166">
    <property type="term" value="F:nucleotide binding"/>
    <property type="evidence" value="ECO:0007669"/>
    <property type="project" value="UniProtKB-KW"/>
</dbReference>
<dbReference type="Gene3D" id="3.40.50.300">
    <property type="entry name" value="P-loop containing nucleotide triphosphate hydrolases"/>
    <property type="match status" value="1"/>
</dbReference>
<dbReference type="GO" id="GO:0016787">
    <property type="term" value="F:hydrolase activity"/>
    <property type="evidence" value="ECO:0007669"/>
    <property type="project" value="UniProtKB-KW"/>
</dbReference>
<keyword evidence="9" id="KW-1185">Reference proteome</keyword>
<dbReference type="SMART" id="SM00833">
    <property type="entry name" value="CobW_C"/>
    <property type="match status" value="1"/>
</dbReference>
<evidence type="ECO:0000256" key="2">
    <source>
        <dbReference type="ARBA" id="ARBA00022801"/>
    </source>
</evidence>
<keyword evidence="1" id="KW-0547">Nucleotide-binding</keyword>
<reference evidence="8 9" key="1">
    <citation type="submission" date="2017-04" db="EMBL/GenBank/DDBJ databases">
        <authorList>
            <person name="Afonso C.L."/>
            <person name="Miller P.J."/>
            <person name="Scott M.A."/>
            <person name="Spackman E."/>
            <person name="Goraichik I."/>
            <person name="Dimitrov K.M."/>
            <person name="Suarez D.L."/>
            <person name="Swayne D.E."/>
        </authorList>
    </citation>
    <scope>NUCLEOTIDE SEQUENCE [LARGE SCALE GENOMIC DNA]</scope>
    <source>
        <strain evidence="8 9">USBA 355</strain>
    </source>
</reference>
<name>A0A1Y6BUR0_9PROT</name>
<evidence type="ECO:0000259" key="7">
    <source>
        <dbReference type="SMART" id="SM00833"/>
    </source>
</evidence>
<sequence length="352" mass="37369">MTAHNPGKIPATVVTGFLGSGKTSTIRHLLEHANGRRIALIINEFGDLGVDGEILKGCGIESCGEDDVVELANGCLCCTVADDFLPTISALLDRALPPDHIVIETSGLALPKPLVKAFGWPEVRTRVTVDGVVALVDGPAVAAGLFAEDPEAVQAQREADGSLDHDSPLAELFEEQIGCADLVVVNKTDLLAPEDLAAVEAAIRQEARPGVRLLHAAHGRLDPDVLLGLSAAAEDDLDSRRSHHEGADDHDHDDFESFAVELPEIAAPAELARRVAALVEAQAVLRVKGFAAVAGRDMRLVLQAAGPRVQHYFDRDWRPDEVRRTRLVVIGLKGLDRAAVEAALMGEAVVAG</sequence>
<dbReference type="GO" id="GO:0009236">
    <property type="term" value="P:cobalamin biosynthetic process"/>
    <property type="evidence" value="ECO:0007669"/>
    <property type="project" value="InterPro"/>
</dbReference>
<comment type="catalytic activity">
    <reaction evidence="6">
        <text>GTP + H2O = GDP + phosphate + H(+)</text>
        <dbReference type="Rhea" id="RHEA:19669"/>
        <dbReference type="ChEBI" id="CHEBI:15377"/>
        <dbReference type="ChEBI" id="CHEBI:15378"/>
        <dbReference type="ChEBI" id="CHEBI:37565"/>
        <dbReference type="ChEBI" id="CHEBI:43474"/>
        <dbReference type="ChEBI" id="CHEBI:58189"/>
    </reaction>
    <physiologicalReaction direction="left-to-right" evidence="6">
        <dbReference type="Rhea" id="RHEA:19670"/>
    </physiologicalReaction>
</comment>
<dbReference type="InterPro" id="IPR012824">
    <property type="entry name" value="CobW"/>
</dbReference>
<feature type="domain" description="CobW C-terminal" evidence="7">
    <location>
        <begin position="255"/>
        <end position="348"/>
    </location>
</feature>
<dbReference type="InterPro" id="IPR051316">
    <property type="entry name" value="Zinc-reg_GTPase_activator"/>
</dbReference>
<dbReference type="CDD" id="cd03112">
    <property type="entry name" value="CobW-like"/>
    <property type="match status" value="1"/>
</dbReference>
<dbReference type="NCBIfam" id="TIGR02475">
    <property type="entry name" value="CobW"/>
    <property type="match status" value="1"/>
</dbReference>
<dbReference type="EMBL" id="FWZX01000007">
    <property type="protein sequence ID" value="SMF22263.1"/>
    <property type="molecule type" value="Genomic_DNA"/>
</dbReference>
<dbReference type="PANTHER" id="PTHR13748">
    <property type="entry name" value="COBW-RELATED"/>
    <property type="match status" value="1"/>
</dbReference>
<evidence type="ECO:0000256" key="1">
    <source>
        <dbReference type="ARBA" id="ARBA00022741"/>
    </source>
</evidence>
<dbReference type="Gene3D" id="3.30.1220.10">
    <property type="entry name" value="CobW-like, C-terminal domain"/>
    <property type="match status" value="1"/>
</dbReference>
<dbReference type="Proteomes" id="UP000192917">
    <property type="component" value="Unassembled WGS sequence"/>
</dbReference>
<keyword evidence="3" id="KW-0143">Chaperone</keyword>
<dbReference type="STRING" id="560819.SAMN05428998_107169"/>
<dbReference type="Pfam" id="PF02492">
    <property type="entry name" value="cobW"/>
    <property type="match status" value="1"/>
</dbReference>
<evidence type="ECO:0000313" key="8">
    <source>
        <dbReference type="EMBL" id="SMF22263.1"/>
    </source>
</evidence>
<organism evidence="8 9">
    <name type="scientific">Tistlia consotensis USBA 355</name>
    <dbReference type="NCBI Taxonomy" id="560819"/>
    <lineage>
        <taxon>Bacteria</taxon>
        <taxon>Pseudomonadati</taxon>
        <taxon>Pseudomonadota</taxon>
        <taxon>Alphaproteobacteria</taxon>
        <taxon>Rhodospirillales</taxon>
        <taxon>Rhodovibrionaceae</taxon>
        <taxon>Tistlia</taxon>
    </lineage>
</organism>
<evidence type="ECO:0000256" key="6">
    <source>
        <dbReference type="ARBA" id="ARBA00049117"/>
    </source>
</evidence>
<comment type="similarity">
    <text evidence="4">Belongs to the SIMIBI class G3E GTPase family. ZNG1 subfamily.</text>
</comment>
<dbReference type="InterPro" id="IPR011629">
    <property type="entry name" value="CobW-like_C"/>
</dbReference>